<evidence type="ECO:0000256" key="2">
    <source>
        <dbReference type="ARBA" id="ARBA00022980"/>
    </source>
</evidence>
<geneLocation type="mitochondrion" evidence="4"/>
<dbReference type="InterPro" id="IPR012340">
    <property type="entry name" value="NA-bd_OB-fold"/>
</dbReference>
<evidence type="ECO:0000256" key="3">
    <source>
        <dbReference type="ARBA" id="ARBA00023274"/>
    </source>
</evidence>
<dbReference type="Pfam" id="PF00164">
    <property type="entry name" value="Ribosom_S12_S23"/>
    <property type="match status" value="1"/>
</dbReference>
<keyword evidence="3" id="KW-0687">Ribonucleoprotein</keyword>
<keyword evidence="4" id="KW-0496">Mitochondrion</keyword>
<name>F2Y9U6_PHYPO</name>
<dbReference type="NCBIfam" id="TIGR00981">
    <property type="entry name" value="rpsL_bact"/>
    <property type="match status" value="1"/>
</dbReference>
<dbReference type="GO" id="GO:0003735">
    <property type="term" value="F:structural constituent of ribosome"/>
    <property type="evidence" value="ECO:0007669"/>
    <property type="project" value="InterPro"/>
</dbReference>
<dbReference type="EMBL" id="HQ849419">
    <property type="protein sequence ID" value="ADZ99051.1"/>
    <property type="molecule type" value="mRNA"/>
</dbReference>
<sequence length="172" mass="20469">MVTFSQYIKNHRQTKQFRSSTPHFEGSPFKYATCMRVGTVKPKKPNSAQRKITKVCLTNGRYLIAYIPGFGHRLQKNNEVMIRGGRVPDLPGVRYHVMRLKKDFMWLENIDRYQRRSKYGVGNPNRRLDILNRREKNKANRREKLKTLHKIDKKLMKELFTKLSENFLKITN</sequence>
<accession>F2Y9U6</accession>
<protein>
    <submittedName>
        <fullName evidence="4">Ribosomal protein S12</fullName>
    </submittedName>
</protein>
<dbReference type="GO" id="GO:0015935">
    <property type="term" value="C:small ribosomal subunit"/>
    <property type="evidence" value="ECO:0007669"/>
    <property type="project" value="InterPro"/>
</dbReference>
<dbReference type="AlphaFoldDB" id="F2Y9U6"/>
<dbReference type="GO" id="GO:0006412">
    <property type="term" value="P:translation"/>
    <property type="evidence" value="ECO:0007669"/>
    <property type="project" value="InterPro"/>
</dbReference>
<dbReference type="InterPro" id="IPR006032">
    <property type="entry name" value="Ribosomal_uS12"/>
</dbReference>
<comment type="similarity">
    <text evidence="1">Belongs to the universal ribosomal protein uS12 family.</text>
</comment>
<proteinExistence type="evidence at transcript level"/>
<keyword evidence="2 4" id="KW-0689">Ribosomal protein</keyword>
<reference evidence="4" key="1">
    <citation type="journal article" date="2011" name="Nucleic Acids Res.">
        <title>Complete characterization of the edited transcriptome of the mitochondrion of Physarum polycephalum using deep sequencing of RNA.</title>
        <authorList>
            <person name="Bundschuh R."/>
            <person name="Altmuller J."/>
            <person name="Becker C."/>
            <person name="Nurnberg P."/>
            <person name="Gott J.M."/>
        </authorList>
    </citation>
    <scope>NUCLEOTIDE SEQUENCE</scope>
    <source>
        <strain evidence="4">M3CVIII</strain>
    </source>
</reference>
<dbReference type="InterPro" id="IPR005679">
    <property type="entry name" value="Ribosomal_uS12_bac"/>
</dbReference>
<dbReference type="SUPFAM" id="SSF50249">
    <property type="entry name" value="Nucleic acid-binding proteins"/>
    <property type="match status" value="1"/>
</dbReference>
<dbReference type="Gene3D" id="2.40.50.140">
    <property type="entry name" value="Nucleic acid-binding proteins"/>
    <property type="match status" value="1"/>
</dbReference>
<dbReference type="CDD" id="cd03368">
    <property type="entry name" value="Ribosomal_S12"/>
    <property type="match status" value="1"/>
</dbReference>
<dbReference type="PANTHER" id="PTHR11652">
    <property type="entry name" value="30S RIBOSOMAL PROTEIN S12 FAMILY MEMBER"/>
    <property type="match status" value="1"/>
</dbReference>
<dbReference type="SMR" id="F2Y9U6"/>
<organism evidence="4">
    <name type="scientific">Physarum polycephalum</name>
    <name type="common">Many-headed slime mold</name>
    <name type="synonym">Badhamia polycephala</name>
    <dbReference type="NCBI Taxonomy" id="5791"/>
    <lineage>
        <taxon>Eukaryota</taxon>
        <taxon>Amoebozoa</taxon>
        <taxon>Evosea</taxon>
        <taxon>Eumycetozoa</taxon>
        <taxon>Myxogastria</taxon>
        <taxon>Myxogastromycetidae</taxon>
        <taxon>Physariida</taxon>
        <taxon>Physaraceae</taxon>
        <taxon>Physarum</taxon>
    </lineage>
</organism>
<dbReference type="PRINTS" id="PR01034">
    <property type="entry name" value="RIBOSOMALS12"/>
</dbReference>
<evidence type="ECO:0000256" key="1">
    <source>
        <dbReference type="ARBA" id="ARBA00005657"/>
    </source>
</evidence>
<evidence type="ECO:0000313" key="4">
    <source>
        <dbReference type="EMBL" id="ADZ99051.1"/>
    </source>
</evidence>
<gene>
    <name evidence="4" type="primary">rpS12</name>
</gene>
<dbReference type="PROSITE" id="PS00055">
    <property type="entry name" value="RIBOSOMAL_S12"/>
    <property type="match status" value="1"/>
</dbReference>